<organism evidence="1">
    <name type="scientific">marine metagenome</name>
    <dbReference type="NCBI Taxonomy" id="408172"/>
    <lineage>
        <taxon>unclassified sequences</taxon>
        <taxon>metagenomes</taxon>
        <taxon>ecological metagenomes</taxon>
    </lineage>
</organism>
<accession>A0A381UDJ5</accession>
<dbReference type="AlphaFoldDB" id="A0A381UDJ5"/>
<protein>
    <submittedName>
        <fullName evidence="1">Uncharacterized protein</fullName>
    </submittedName>
</protein>
<evidence type="ECO:0000313" key="1">
    <source>
        <dbReference type="EMBL" id="SVA26285.1"/>
    </source>
</evidence>
<sequence length="143" mass="16643">MQAVEDWASCRHIAKVKEKKDVVNILNLTSSDLQTLTASECLCHAYELYAYAEYIETIRTKENTILEWADSSIWYIISTALQQYGDKYTKWQEKYYSAVKENPLASEILKIKGHAEARVNVLRDKANRIHRMAEILNSLSKRR</sequence>
<name>A0A381UDJ5_9ZZZZ</name>
<reference evidence="1" key="1">
    <citation type="submission" date="2018-05" db="EMBL/GenBank/DDBJ databases">
        <authorList>
            <person name="Lanie J.A."/>
            <person name="Ng W.-L."/>
            <person name="Kazmierczak K.M."/>
            <person name="Andrzejewski T.M."/>
            <person name="Davidsen T.M."/>
            <person name="Wayne K.J."/>
            <person name="Tettelin H."/>
            <person name="Glass J.I."/>
            <person name="Rusch D."/>
            <person name="Podicherti R."/>
            <person name="Tsui H.-C.T."/>
            <person name="Winkler M.E."/>
        </authorList>
    </citation>
    <scope>NUCLEOTIDE SEQUENCE</scope>
</reference>
<gene>
    <name evidence="1" type="ORF">METZ01_LOCUS79139</name>
</gene>
<proteinExistence type="predicted"/>
<dbReference type="EMBL" id="UINC01006231">
    <property type="protein sequence ID" value="SVA26285.1"/>
    <property type="molecule type" value="Genomic_DNA"/>
</dbReference>